<evidence type="ECO:0000313" key="8">
    <source>
        <dbReference type="EMBL" id="MBD2534668.1"/>
    </source>
</evidence>
<feature type="compositionally biased region" description="Polar residues" evidence="5">
    <location>
        <begin position="70"/>
        <end position="81"/>
    </location>
</feature>
<reference evidence="8 9" key="1">
    <citation type="journal article" date="2020" name="ISME J.">
        <title>Comparative genomics reveals insights into cyanobacterial evolution and habitat adaptation.</title>
        <authorList>
            <person name="Chen M.Y."/>
            <person name="Teng W.K."/>
            <person name="Zhao L."/>
            <person name="Hu C.X."/>
            <person name="Zhou Y.K."/>
            <person name="Han B.P."/>
            <person name="Song L.R."/>
            <person name="Shu W.S."/>
        </authorList>
    </citation>
    <scope>NUCLEOTIDE SEQUENCE [LARGE SCALE GENOMIC DNA]</scope>
    <source>
        <strain evidence="8 9">FACHB-838</strain>
    </source>
</reference>
<feature type="compositionally biased region" description="Polar residues" evidence="5">
    <location>
        <begin position="279"/>
        <end position="291"/>
    </location>
</feature>
<feature type="region of interest" description="Disordered" evidence="5">
    <location>
        <begin position="65"/>
        <end position="159"/>
    </location>
</feature>
<dbReference type="NCBIfam" id="TIGR01352">
    <property type="entry name" value="tonB_Cterm"/>
    <property type="match status" value="1"/>
</dbReference>
<evidence type="ECO:0000256" key="6">
    <source>
        <dbReference type="SAM" id="Phobius"/>
    </source>
</evidence>
<dbReference type="Gene3D" id="3.30.1150.10">
    <property type="match status" value="1"/>
</dbReference>
<feature type="compositionally biased region" description="Polar residues" evidence="5">
    <location>
        <begin position="113"/>
        <end position="145"/>
    </location>
</feature>
<feature type="region of interest" description="Disordered" evidence="5">
    <location>
        <begin position="279"/>
        <end position="302"/>
    </location>
</feature>
<evidence type="ECO:0000259" key="7">
    <source>
        <dbReference type="PROSITE" id="PS52015"/>
    </source>
</evidence>
<evidence type="ECO:0000256" key="5">
    <source>
        <dbReference type="SAM" id="MobiDB-lite"/>
    </source>
</evidence>
<keyword evidence="9" id="KW-1185">Reference proteome</keyword>
<dbReference type="InterPro" id="IPR006260">
    <property type="entry name" value="TonB/TolA_C"/>
</dbReference>
<feature type="region of interest" description="Disordered" evidence="5">
    <location>
        <begin position="171"/>
        <end position="204"/>
    </location>
</feature>
<keyword evidence="4 6" id="KW-0472">Membrane</keyword>
<comment type="caution">
    <text evidence="8">The sequence shown here is derived from an EMBL/GenBank/DDBJ whole genome shotgun (WGS) entry which is preliminary data.</text>
</comment>
<dbReference type="RefSeq" id="WP_190945399.1">
    <property type="nucleotide sequence ID" value="NZ_JACJSI010000183.1"/>
</dbReference>
<evidence type="ECO:0000256" key="3">
    <source>
        <dbReference type="ARBA" id="ARBA00022989"/>
    </source>
</evidence>
<evidence type="ECO:0000256" key="2">
    <source>
        <dbReference type="ARBA" id="ARBA00022692"/>
    </source>
</evidence>
<protein>
    <submittedName>
        <fullName evidence="8">TonB family protein</fullName>
    </submittedName>
</protein>
<evidence type="ECO:0000256" key="1">
    <source>
        <dbReference type="ARBA" id="ARBA00004167"/>
    </source>
</evidence>
<feature type="domain" description="TonB C-terminal" evidence="7">
    <location>
        <begin position="308"/>
        <end position="403"/>
    </location>
</feature>
<organism evidence="8 9">
    <name type="scientific">Nostoc flagelliforme FACHB-838</name>
    <dbReference type="NCBI Taxonomy" id="2692904"/>
    <lineage>
        <taxon>Bacteria</taxon>
        <taxon>Bacillati</taxon>
        <taxon>Cyanobacteriota</taxon>
        <taxon>Cyanophyceae</taxon>
        <taxon>Nostocales</taxon>
        <taxon>Nostocaceae</taxon>
        <taxon>Nostoc</taxon>
    </lineage>
</organism>
<keyword evidence="2 6" id="KW-0812">Transmembrane</keyword>
<dbReference type="EMBL" id="JACJSI010000183">
    <property type="protein sequence ID" value="MBD2534668.1"/>
    <property type="molecule type" value="Genomic_DNA"/>
</dbReference>
<dbReference type="Proteomes" id="UP000623440">
    <property type="component" value="Unassembled WGS sequence"/>
</dbReference>
<gene>
    <name evidence="8" type="ORF">H6G97_36420</name>
</gene>
<sequence length="409" mass="44278">MTSFDEFVYHRRVRPLNMLQGVVTSILLHSILLMGSKYWHTALMREPKQEITQEIPIEVVEVTPDKTDIPPQTSLRATKNSIAGGKALPERPVSVVKSASPTGHKAYKERSFETTSSPAQVLQTGRQQQKTESPNRSGQQPQFKPQKTALAPATTAQVSNSKKIAVAPMTTPPAQLEKTAPLATLTSPNPKQITSAPATEAQMPNSKKIAVAPIATPLPAALLKTPLERATTLPVPSNPQKLGQLRVGLSGQTPTQTQSSLKTGAASLLGGTVGVSSQNYRGDQLASVPNSNRDRQATSGIDARSQDIDLTSYLNKLKQRVQQQWLPGMSQSNRRTVVNFTINRSGQVSNLNIAQTSGFSVTDEVAHNAIQKAAPFAPLPTGYPKNHIDIEFTFDINVYGELNLWRDGG</sequence>
<accession>A0ABR8DZP2</accession>
<dbReference type="PROSITE" id="PS52015">
    <property type="entry name" value="TONB_CTD"/>
    <property type="match status" value="1"/>
</dbReference>
<feature type="transmembrane region" description="Helical" evidence="6">
    <location>
        <begin position="21"/>
        <end position="39"/>
    </location>
</feature>
<dbReference type="SUPFAM" id="SSF74653">
    <property type="entry name" value="TolA/TonB C-terminal domain"/>
    <property type="match status" value="1"/>
</dbReference>
<evidence type="ECO:0000313" key="9">
    <source>
        <dbReference type="Proteomes" id="UP000623440"/>
    </source>
</evidence>
<dbReference type="InterPro" id="IPR037682">
    <property type="entry name" value="TonB_C"/>
</dbReference>
<evidence type="ECO:0000256" key="4">
    <source>
        <dbReference type="ARBA" id="ARBA00023136"/>
    </source>
</evidence>
<comment type="subcellular location">
    <subcellularLocation>
        <location evidence="1">Membrane</location>
        <topology evidence="1">Single-pass membrane protein</topology>
    </subcellularLocation>
</comment>
<keyword evidence="3 6" id="KW-1133">Transmembrane helix</keyword>
<name>A0ABR8DZP2_9NOSO</name>
<proteinExistence type="predicted"/>
<feature type="compositionally biased region" description="Polar residues" evidence="5">
    <location>
        <begin position="184"/>
        <end position="204"/>
    </location>
</feature>
<dbReference type="Pfam" id="PF13103">
    <property type="entry name" value="TonB_2"/>
    <property type="match status" value="1"/>
</dbReference>